<dbReference type="AlphaFoldDB" id="U1PSF3"/>
<evidence type="ECO:0000256" key="1">
    <source>
        <dbReference type="SAM" id="MobiDB-lite"/>
    </source>
</evidence>
<reference evidence="2 3" key="1">
    <citation type="journal article" date="2013" name="PLoS ONE">
        <title>Assembly-driven community genomics of a hypersaline microbial ecosystem.</title>
        <authorList>
            <person name="Podell S."/>
            <person name="Ugalde J.A."/>
            <person name="Narasingarao P."/>
            <person name="Banfield J.F."/>
            <person name="Heidelberg K.B."/>
            <person name="Allen E.E."/>
        </authorList>
    </citation>
    <scope>NUCLEOTIDE SEQUENCE [LARGE SCALE GENOMIC DNA]</scope>
    <source>
        <strain evidence="3">J07HQW2</strain>
    </source>
</reference>
<dbReference type="EMBL" id="KE356561">
    <property type="protein sequence ID" value="ERG96732.1"/>
    <property type="molecule type" value="Genomic_DNA"/>
</dbReference>
<protein>
    <submittedName>
        <fullName evidence="2">Uncharacterized protein</fullName>
    </submittedName>
</protein>
<evidence type="ECO:0000313" key="2">
    <source>
        <dbReference type="EMBL" id="ERG96732.1"/>
    </source>
</evidence>
<proteinExistence type="predicted"/>
<gene>
    <name evidence="2" type="ORF">J07HQW2_03215</name>
</gene>
<feature type="compositionally biased region" description="Low complexity" evidence="1">
    <location>
        <begin position="42"/>
        <end position="54"/>
    </location>
</feature>
<sequence length="66" mass="6734">MSGSLRTAREGKSPAESGIPVPTVGINFDTETGSPVLDKRGASSPSAAGHGSSSVDISTLWKRHVV</sequence>
<organism evidence="2 3">
    <name type="scientific">Haloquadratum walsbyi J07HQW2</name>
    <dbReference type="NCBI Taxonomy" id="1238425"/>
    <lineage>
        <taxon>Archaea</taxon>
        <taxon>Methanobacteriati</taxon>
        <taxon>Methanobacteriota</taxon>
        <taxon>Stenosarchaea group</taxon>
        <taxon>Halobacteria</taxon>
        <taxon>Halobacteriales</taxon>
        <taxon>Haloferacaceae</taxon>
        <taxon>Haloquadratum</taxon>
    </lineage>
</organism>
<feature type="region of interest" description="Disordered" evidence="1">
    <location>
        <begin position="1"/>
        <end position="66"/>
    </location>
</feature>
<evidence type="ECO:0000313" key="3">
    <source>
        <dbReference type="Proteomes" id="UP000030710"/>
    </source>
</evidence>
<accession>U1PSF3</accession>
<name>U1PSF3_9EURY</name>
<dbReference type="HOGENOM" id="CLU_2820772_0_0_2"/>
<dbReference type="Proteomes" id="UP000030710">
    <property type="component" value="Unassembled WGS sequence"/>
</dbReference>
<dbReference type="RefSeq" id="WP_021056195.1">
    <property type="nucleotide sequence ID" value="NZ_KE356561.1"/>
</dbReference>